<dbReference type="InterPro" id="IPR014231">
    <property type="entry name" value="Spore_YpjB"/>
</dbReference>
<dbReference type="EMBL" id="FNFL01000001">
    <property type="protein sequence ID" value="SDJ67695.1"/>
    <property type="molecule type" value="Genomic_DNA"/>
</dbReference>
<keyword evidence="1" id="KW-0812">Transmembrane</keyword>
<sequence>MKRTSYFILLLIIILQIGGLFSSSYANAHHQDIHSSIYQYMRLIQEDKHTEAELLINQHKLELYEYAEKHASEKDLPAIMSVITKNVDTIAANNADKREKYIQAMSMLLVFDALKSEEAPLWLQWKQEFQKELKALMAEEILTDQSVEKLAASWDIIEPALQIMASSDDYQAAKDEYQHFMSLSSSTVWKQQLAAVDAQLNLIDIKNDEKLKRNLTLIFMLVAVGGFITITLSYVAWKKYKGEKSNDGNKSENN</sequence>
<evidence type="ECO:0000313" key="2">
    <source>
        <dbReference type="EMBL" id="SDJ67695.1"/>
    </source>
</evidence>
<name>A0A1G8VQK2_9BACI</name>
<dbReference type="AlphaFoldDB" id="A0A1G8VQK2"/>
<dbReference type="RefSeq" id="WP_093210380.1">
    <property type="nucleotide sequence ID" value="NZ_FNFL01000001.1"/>
</dbReference>
<keyword evidence="1" id="KW-1133">Transmembrane helix</keyword>
<proteinExistence type="predicted"/>
<keyword evidence="3" id="KW-1185">Reference proteome</keyword>
<evidence type="ECO:0000256" key="1">
    <source>
        <dbReference type="SAM" id="Phobius"/>
    </source>
</evidence>
<evidence type="ECO:0000313" key="3">
    <source>
        <dbReference type="Proteomes" id="UP000198694"/>
    </source>
</evidence>
<protein>
    <submittedName>
        <fullName evidence="2">Sporulation protein YpjB</fullName>
    </submittedName>
</protein>
<dbReference type="OrthoDB" id="2988195at2"/>
<dbReference type="Pfam" id="PF09577">
    <property type="entry name" value="Spore_YpjB"/>
    <property type="match status" value="1"/>
</dbReference>
<reference evidence="2 3" key="1">
    <citation type="submission" date="2016-10" db="EMBL/GenBank/DDBJ databases">
        <authorList>
            <person name="de Groot N.N."/>
        </authorList>
    </citation>
    <scope>NUCLEOTIDE SEQUENCE [LARGE SCALE GENOMIC DNA]</scope>
    <source>
        <strain evidence="2 3">CGMCC 1.6502</strain>
    </source>
</reference>
<gene>
    <name evidence="2" type="ORF">SAMN05216243_0244</name>
</gene>
<accession>A0A1G8VQK2</accession>
<dbReference type="Proteomes" id="UP000198694">
    <property type="component" value="Unassembled WGS sequence"/>
</dbReference>
<organism evidence="2 3">
    <name type="scientific">Sediminibacillus albus</name>
    <dbReference type="NCBI Taxonomy" id="407036"/>
    <lineage>
        <taxon>Bacteria</taxon>
        <taxon>Bacillati</taxon>
        <taxon>Bacillota</taxon>
        <taxon>Bacilli</taxon>
        <taxon>Bacillales</taxon>
        <taxon>Bacillaceae</taxon>
        <taxon>Sediminibacillus</taxon>
    </lineage>
</organism>
<feature type="transmembrane region" description="Helical" evidence="1">
    <location>
        <begin position="215"/>
        <end position="237"/>
    </location>
</feature>
<keyword evidence="1" id="KW-0472">Membrane</keyword>
<dbReference type="STRING" id="407036.SAMN05216243_0244"/>